<reference evidence="1 2" key="1">
    <citation type="submission" date="2014-10" db="EMBL/GenBank/DDBJ databases">
        <title>Genome sequence of Ponticoccus sp. strain UMTAT08 isolated from clonal culture of toxic dinoflagellate Alexandrium tamiyavanichii.</title>
        <authorList>
            <person name="Gan H.Y."/>
            <person name="Muhd D.-D."/>
            <person name="Mohd Noor M.E."/>
            <person name="Yeong Y.S."/>
            <person name="Usup G."/>
        </authorList>
    </citation>
    <scope>NUCLEOTIDE SEQUENCE [LARGE SCALE GENOMIC DNA]</scope>
    <source>
        <strain evidence="1 2">UMTAT08</strain>
    </source>
</reference>
<dbReference type="Gene3D" id="3.40.50.720">
    <property type="entry name" value="NAD(P)-binding Rossmann-like Domain"/>
    <property type="match status" value="1"/>
</dbReference>
<proteinExistence type="predicted"/>
<name>A0A0B3RUM3_9RHOB</name>
<evidence type="ECO:0000313" key="1">
    <source>
        <dbReference type="EMBL" id="KHQ51802.1"/>
    </source>
</evidence>
<dbReference type="AlphaFoldDB" id="A0A0B3RUM3"/>
<dbReference type="STRING" id="561184.SAMN05216376_104120"/>
<keyword evidence="2" id="KW-1185">Reference proteome</keyword>
<dbReference type="EMBL" id="JSUQ01000015">
    <property type="protein sequence ID" value="KHQ51802.1"/>
    <property type="molecule type" value="Genomic_DNA"/>
</dbReference>
<gene>
    <name evidence="1" type="ORF">OA50_03704</name>
</gene>
<comment type="caution">
    <text evidence="1">The sequence shown here is derived from an EMBL/GenBank/DDBJ whole genome shotgun (WGS) entry which is preliminary data.</text>
</comment>
<accession>A0A0B3RUM3</accession>
<dbReference type="Proteomes" id="UP000030960">
    <property type="component" value="Unassembled WGS sequence"/>
</dbReference>
<sequence>MPDYSMTDDALAKLPAVFAPNLFKGQVVLMSGGGTGIGKATAALYARLGADLAICGRDGDRL</sequence>
<evidence type="ECO:0000313" key="2">
    <source>
        <dbReference type="Proteomes" id="UP000030960"/>
    </source>
</evidence>
<organism evidence="1 2">
    <name type="scientific">Mameliella alba</name>
    <dbReference type="NCBI Taxonomy" id="561184"/>
    <lineage>
        <taxon>Bacteria</taxon>
        <taxon>Pseudomonadati</taxon>
        <taxon>Pseudomonadota</taxon>
        <taxon>Alphaproteobacteria</taxon>
        <taxon>Rhodobacterales</taxon>
        <taxon>Roseobacteraceae</taxon>
        <taxon>Mameliella</taxon>
    </lineage>
</organism>
<protein>
    <submittedName>
        <fullName evidence="1">Short-chain dehydrogenase/reductase SDR</fullName>
    </submittedName>
</protein>
<dbReference type="InterPro" id="IPR036291">
    <property type="entry name" value="NAD(P)-bd_dom_sf"/>
</dbReference>
<dbReference type="SUPFAM" id="SSF51735">
    <property type="entry name" value="NAD(P)-binding Rossmann-fold domains"/>
    <property type="match status" value="1"/>
</dbReference>
<dbReference type="RefSeq" id="WP_223306250.1">
    <property type="nucleotide sequence ID" value="NZ_JSUQ01000015.1"/>
</dbReference>